<reference evidence="1" key="3">
    <citation type="submission" date="2020-12" db="UniProtKB">
        <authorList>
            <consortium name="EnsemblPlants"/>
        </authorList>
    </citation>
    <scope>IDENTIFICATION</scope>
</reference>
<dbReference type="PANTHER" id="PTHR45005">
    <property type="match status" value="1"/>
</dbReference>
<reference evidence="1 2" key="1">
    <citation type="journal article" date="2008" name="Science">
        <title>The Physcomitrella genome reveals evolutionary insights into the conquest of land by plants.</title>
        <authorList>
            <person name="Rensing S."/>
            <person name="Lang D."/>
            <person name="Zimmer A."/>
            <person name="Terry A."/>
            <person name="Salamov A."/>
            <person name="Shapiro H."/>
            <person name="Nishiyama T."/>
            <person name="Perroud P.-F."/>
            <person name="Lindquist E."/>
            <person name="Kamisugi Y."/>
            <person name="Tanahashi T."/>
            <person name="Sakakibara K."/>
            <person name="Fujita T."/>
            <person name="Oishi K."/>
            <person name="Shin-I T."/>
            <person name="Kuroki Y."/>
            <person name="Toyoda A."/>
            <person name="Suzuki Y."/>
            <person name="Hashimoto A."/>
            <person name="Yamaguchi K."/>
            <person name="Sugano A."/>
            <person name="Kohara Y."/>
            <person name="Fujiyama A."/>
            <person name="Anterola A."/>
            <person name="Aoki S."/>
            <person name="Ashton N."/>
            <person name="Barbazuk W.B."/>
            <person name="Barker E."/>
            <person name="Bennetzen J."/>
            <person name="Bezanilla M."/>
            <person name="Blankenship R."/>
            <person name="Cho S.H."/>
            <person name="Dutcher S."/>
            <person name="Estelle M."/>
            <person name="Fawcett J.A."/>
            <person name="Gundlach H."/>
            <person name="Hanada K."/>
            <person name="Heyl A."/>
            <person name="Hicks K.A."/>
            <person name="Hugh J."/>
            <person name="Lohr M."/>
            <person name="Mayer K."/>
            <person name="Melkozernov A."/>
            <person name="Murata T."/>
            <person name="Nelson D."/>
            <person name="Pils B."/>
            <person name="Prigge M."/>
            <person name="Reiss B."/>
            <person name="Renner T."/>
            <person name="Rombauts S."/>
            <person name="Rushton P."/>
            <person name="Sanderfoot A."/>
            <person name="Schween G."/>
            <person name="Shiu S.-H."/>
            <person name="Stueber K."/>
            <person name="Theodoulou F.L."/>
            <person name="Tu H."/>
            <person name="Van de Peer Y."/>
            <person name="Verrier P.J."/>
            <person name="Waters E."/>
            <person name="Wood A."/>
            <person name="Yang L."/>
            <person name="Cove D."/>
            <person name="Cuming A."/>
            <person name="Hasebe M."/>
            <person name="Lucas S."/>
            <person name="Mishler D.B."/>
            <person name="Reski R."/>
            <person name="Grigoriev I."/>
            <person name="Quatrano R.S."/>
            <person name="Boore J.L."/>
        </authorList>
    </citation>
    <scope>NUCLEOTIDE SEQUENCE [LARGE SCALE GENOMIC DNA]</scope>
    <source>
        <strain evidence="1 2">cv. Gransden 2004</strain>
    </source>
</reference>
<gene>
    <name evidence="1" type="primary">LOC112273108</name>
</gene>
<dbReference type="Gramene" id="Pp3c2_21950V3.2">
    <property type="protein sequence ID" value="Pp3c2_21950V3.2"/>
    <property type="gene ID" value="Pp3c2_21950"/>
</dbReference>
<evidence type="ECO:0000313" key="2">
    <source>
        <dbReference type="Proteomes" id="UP000006727"/>
    </source>
</evidence>
<sequence length="208" mass="22974">MKNELVGNDVLSHRSSTSGANIVGDILYDNAVEDEGHSRQLILAFAAKRYAVDVEKNPENHDALYNWALVLQESADNAGPEVGSPEKDALLEDACKKYQTAVQLCPTLHEIRPGCATELEQSSGTWSHCCIERGTCYNQDGNKKISCCYSTPLRLSSCCLQLGNRAVWSGRKYCKDWKKTHRKRAYTTSCAIYIASAHALKPDYPVGA</sequence>
<dbReference type="Gene3D" id="1.25.40.10">
    <property type="entry name" value="Tetratricopeptide repeat domain"/>
    <property type="match status" value="1"/>
</dbReference>
<reference evidence="1 2" key="2">
    <citation type="journal article" date="2018" name="Plant J.">
        <title>The Physcomitrella patens chromosome-scale assembly reveals moss genome structure and evolution.</title>
        <authorList>
            <person name="Lang D."/>
            <person name="Ullrich K.K."/>
            <person name="Murat F."/>
            <person name="Fuchs J."/>
            <person name="Jenkins J."/>
            <person name="Haas F.B."/>
            <person name="Piednoel M."/>
            <person name="Gundlach H."/>
            <person name="Van Bel M."/>
            <person name="Meyberg R."/>
            <person name="Vives C."/>
            <person name="Morata J."/>
            <person name="Symeonidi A."/>
            <person name="Hiss M."/>
            <person name="Muchero W."/>
            <person name="Kamisugi Y."/>
            <person name="Saleh O."/>
            <person name="Blanc G."/>
            <person name="Decker E.L."/>
            <person name="van Gessel N."/>
            <person name="Grimwood J."/>
            <person name="Hayes R.D."/>
            <person name="Graham S.W."/>
            <person name="Gunter L.E."/>
            <person name="McDaniel S.F."/>
            <person name="Hoernstein S.N.W."/>
            <person name="Larsson A."/>
            <person name="Li F.W."/>
            <person name="Perroud P.F."/>
            <person name="Phillips J."/>
            <person name="Ranjan P."/>
            <person name="Rokshar D.S."/>
            <person name="Rothfels C.J."/>
            <person name="Schneider L."/>
            <person name="Shu S."/>
            <person name="Stevenson D.W."/>
            <person name="Thummler F."/>
            <person name="Tillich M."/>
            <person name="Villarreal Aguilar J.C."/>
            <person name="Widiez T."/>
            <person name="Wong G.K."/>
            <person name="Wymore A."/>
            <person name="Zhang Y."/>
            <person name="Zimmer A.D."/>
            <person name="Quatrano R.S."/>
            <person name="Mayer K.F.X."/>
            <person name="Goodstein D."/>
            <person name="Casacuberta J.M."/>
            <person name="Vandepoele K."/>
            <person name="Reski R."/>
            <person name="Cuming A.C."/>
            <person name="Tuskan G.A."/>
            <person name="Maumus F."/>
            <person name="Salse J."/>
            <person name="Schmutz J."/>
            <person name="Rensing S.A."/>
        </authorList>
    </citation>
    <scope>NUCLEOTIDE SEQUENCE [LARGE SCALE GENOMIC DNA]</scope>
    <source>
        <strain evidence="1 2">cv. Gransden 2004</strain>
    </source>
</reference>
<proteinExistence type="predicted"/>
<dbReference type="Proteomes" id="UP000006727">
    <property type="component" value="Chromosome 2"/>
</dbReference>
<dbReference type="EMBL" id="ABEU02000002">
    <property type="status" value="NOT_ANNOTATED_CDS"/>
    <property type="molecule type" value="Genomic_DNA"/>
</dbReference>
<dbReference type="EnsemblPlants" id="Pp3c2_21950V3.2">
    <property type="protein sequence ID" value="Pp3c2_21950V3.2"/>
    <property type="gene ID" value="Pp3c2_21950"/>
</dbReference>
<accession>A0A7I4D3M1</accession>
<dbReference type="InterPro" id="IPR011990">
    <property type="entry name" value="TPR-like_helical_dom_sf"/>
</dbReference>
<protein>
    <submittedName>
        <fullName evidence="1">Uncharacterized protein</fullName>
    </submittedName>
</protein>
<name>A0A7I4D3M1_PHYPA</name>
<evidence type="ECO:0000313" key="1">
    <source>
        <dbReference type="EnsemblPlants" id="Pp3c2_21950V3.2"/>
    </source>
</evidence>
<dbReference type="PANTHER" id="PTHR45005:SF2">
    <property type="entry name" value="PROTEIN HLB1"/>
    <property type="match status" value="1"/>
</dbReference>
<organism evidence="1 2">
    <name type="scientific">Physcomitrium patens</name>
    <name type="common">Spreading-leaved earth moss</name>
    <name type="synonym">Physcomitrella patens</name>
    <dbReference type="NCBI Taxonomy" id="3218"/>
    <lineage>
        <taxon>Eukaryota</taxon>
        <taxon>Viridiplantae</taxon>
        <taxon>Streptophyta</taxon>
        <taxon>Embryophyta</taxon>
        <taxon>Bryophyta</taxon>
        <taxon>Bryophytina</taxon>
        <taxon>Bryopsida</taxon>
        <taxon>Funariidae</taxon>
        <taxon>Funariales</taxon>
        <taxon>Funariaceae</taxon>
        <taxon>Physcomitrium</taxon>
    </lineage>
</organism>
<dbReference type="InterPro" id="IPR053277">
    <property type="entry name" value="Endomembrane_traffic_mod"/>
</dbReference>
<dbReference type="AlphaFoldDB" id="A0A7I4D3M1"/>
<keyword evidence="2" id="KW-1185">Reference proteome</keyword>